<dbReference type="Pfam" id="PF13450">
    <property type="entry name" value="NAD_binding_8"/>
    <property type="match status" value="1"/>
</dbReference>
<evidence type="ECO:0000256" key="2">
    <source>
        <dbReference type="ARBA" id="ARBA00023002"/>
    </source>
</evidence>
<gene>
    <name evidence="3" type="ORF">SAMN04488691_104293</name>
</gene>
<dbReference type="GO" id="GO:0016491">
    <property type="term" value="F:oxidoreductase activity"/>
    <property type="evidence" value="ECO:0007669"/>
    <property type="project" value="UniProtKB-KW"/>
</dbReference>
<dbReference type="InterPro" id="IPR036188">
    <property type="entry name" value="FAD/NAD-bd_sf"/>
</dbReference>
<keyword evidence="2" id="KW-0560">Oxidoreductase</keyword>
<dbReference type="Gene3D" id="3.50.50.60">
    <property type="entry name" value="FAD/NAD(P)-binding domain"/>
    <property type="match status" value="1"/>
</dbReference>
<protein>
    <submittedName>
        <fullName evidence="3">NAD(P)-binding Rossmann-like domain-containing protein</fullName>
    </submittedName>
</protein>
<dbReference type="EMBL" id="FOAD01000004">
    <property type="protein sequence ID" value="SEL42472.1"/>
    <property type="molecule type" value="Genomic_DNA"/>
</dbReference>
<dbReference type="Proteomes" id="UP000183894">
    <property type="component" value="Unassembled WGS sequence"/>
</dbReference>
<evidence type="ECO:0000313" key="3">
    <source>
        <dbReference type="EMBL" id="SEL42472.1"/>
    </source>
</evidence>
<reference evidence="3 4" key="1">
    <citation type="submission" date="2016-10" db="EMBL/GenBank/DDBJ databases">
        <authorList>
            <person name="de Groot N.N."/>
        </authorList>
    </citation>
    <scope>NUCLEOTIDE SEQUENCE [LARGE SCALE GENOMIC DNA]</scope>
    <source>
        <strain evidence="3 4">CDM_5</strain>
    </source>
</reference>
<dbReference type="RefSeq" id="WP_074794002.1">
    <property type="nucleotide sequence ID" value="NZ_FOAD01000004.1"/>
</dbReference>
<keyword evidence="1" id="KW-0285">Flavoprotein</keyword>
<dbReference type="OrthoDB" id="168847at2157"/>
<dbReference type="PRINTS" id="PR00469">
    <property type="entry name" value="PNDRDTASEII"/>
</dbReference>
<dbReference type="PANTHER" id="PTHR48105">
    <property type="entry name" value="THIOREDOXIN REDUCTASE 1-RELATED-RELATED"/>
    <property type="match status" value="1"/>
</dbReference>
<evidence type="ECO:0000313" key="4">
    <source>
        <dbReference type="Proteomes" id="UP000183894"/>
    </source>
</evidence>
<sequence>MTDSPNTEAPDSYDIAIVGGGPAGSAAGVFLARADFDVLCFDHGRSALRKCAFLENYLGFPAGISPAAFRDLIHEHTDAVGCDRVETAVERISKHPSGDGFRVHSRDEAFDVRYVLATSWAETDYLSPLGVETVQEDHPGDVEVVVTDDDGETTVDGVYAAGRITETYHQALVNAGDGARVARSIIERERPDYYNDWVVPEGYYDQFDRAVPEGVEEITHDERREREQRATRELAAFFSDRV</sequence>
<dbReference type="InterPro" id="IPR050097">
    <property type="entry name" value="Ferredoxin-NADP_redctase_2"/>
</dbReference>
<evidence type="ECO:0000256" key="1">
    <source>
        <dbReference type="ARBA" id="ARBA00022630"/>
    </source>
</evidence>
<dbReference type="SUPFAM" id="SSF51905">
    <property type="entry name" value="FAD/NAD(P)-binding domain"/>
    <property type="match status" value="1"/>
</dbReference>
<proteinExistence type="predicted"/>
<name>A0A1H7Q392_HALLR</name>
<dbReference type="AlphaFoldDB" id="A0A1H7Q392"/>
<accession>A0A1H7Q392</accession>
<dbReference type="PRINTS" id="PR00368">
    <property type="entry name" value="FADPNR"/>
</dbReference>
<organism evidence="3 4">
    <name type="scientific">Haloferax larsenii</name>
    <dbReference type="NCBI Taxonomy" id="302484"/>
    <lineage>
        <taxon>Archaea</taxon>
        <taxon>Methanobacteriati</taxon>
        <taxon>Methanobacteriota</taxon>
        <taxon>Stenosarchaea group</taxon>
        <taxon>Halobacteria</taxon>
        <taxon>Halobacteriales</taxon>
        <taxon>Haloferacaceae</taxon>
        <taxon>Haloferax</taxon>
    </lineage>
</organism>